<dbReference type="EMBL" id="LUKN01003418">
    <property type="protein sequence ID" value="OAQ97455.1"/>
    <property type="molecule type" value="Genomic_DNA"/>
</dbReference>
<keyword evidence="2" id="KW-1185">Reference proteome</keyword>
<accession>A0A179I407</accession>
<evidence type="ECO:0000313" key="1">
    <source>
        <dbReference type="EMBL" id="OAQ97455.1"/>
    </source>
</evidence>
<organism evidence="1 2">
    <name type="scientific">Cordyceps confragosa</name>
    <name type="common">Lecanicillium lecanii</name>
    <dbReference type="NCBI Taxonomy" id="2714763"/>
    <lineage>
        <taxon>Eukaryota</taxon>
        <taxon>Fungi</taxon>
        <taxon>Dikarya</taxon>
        <taxon>Ascomycota</taxon>
        <taxon>Pezizomycotina</taxon>
        <taxon>Sordariomycetes</taxon>
        <taxon>Hypocreomycetidae</taxon>
        <taxon>Hypocreales</taxon>
        <taxon>Cordycipitaceae</taxon>
        <taxon>Akanthomyces</taxon>
    </lineage>
</organism>
<dbReference type="AlphaFoldDB" id="A0A179I407"/>
<name>A0A179I407_CORDF</name>
<dbReference type="Proteomes" id="UP000243081">
    <property type="component" value="Unassembled WGS sequence"/>
</dbReference>
<evidence type="ECO:0000313" key="2">
    <source>
        <dbReference type="Proteomes" id="UP000243081"/>
    </source>
</evidence>
<comment type="caution">
    <text evidence="1">The sequence shown here is derived from an EMBL/GenBank/DDBJ whole genome shotgun (WGS) entry which is preliminary data.</text>
</comment>
<reference evidence="1 2" key="1">
    <citation type="submission" date="2016-03" db="EMBL/GenBank/DDBJ databases">
        <title>Fine-scale spatial genetic structure of a fungal parasite of coffee scale insects.</title>
        <authorList>
            <person name="Jackson D."/>
            <person name="Zemenick K.A."/>
            <person name="Malloure B."/>
            <person name="Quandt C.A."/>
            <person name="James T.Y."/>
        </authorList>
    </citation>
    <scope>NUCLEOTIDE SEQUENCE [LARGE SCALE GENOMIC DNA]</scope>
    <source>
        <strain evidence="1 2">UM487</strain>
    </source>
</reference>
<sequence>MAKKQYFKCLKLMRSGEEVDEDDDDFYLEDACDWLSNPFRPAIERLAPGTLQRNSAGLPTLA</sequence>
<protein>
    <submittedName>
        <fullName evidence="1">Uncharacterized protein</fullName>
    </submittedName>
</protein>
<proteinExistence type="predicted"/>
<gene>
    <name evidence="1" type="ORF">LLEC1_07038</name>
</gene>